<keyword evidence="3 7" id="KW-0689">Ribosomal protein</keyword>
<comment type="similarity">
    <text evidence="2 8">Belongs to the universal ribosomal protein uS5 family.</text>
</comment>
<dbReference type="InterPro" id="IPR000851">
    <property type="entry name" value="Ribosomal_uS5"/>
</dbReference>
<dbReference type="InterPro" id="IPR020568">
    <property type="entry name" value="Ribosomal_Su5_D2-typ_SF"/>
</dbReference>
<evidence type="ECO:0000256" key="1">
    <source>
        <dbReference type="ARBA" id="ARBA00004173"/>
    </source>
</evidence>
<dbReference type="InterPro" id="IPR005324">
    <property type="entry name" value="Ribosomal_uS5_C"/>
</dbReference>
<keyword evidence="4" id="KW-0496">Mitochondrion</keyword>
<dbReference type="Pfam" id="PF00333">
    <property type="entry name" value="Ribosomal_S5"/>
    <property type="match status" value="1"/>
</dbReference>
<name>A0A9N8UZW6_9GLOM</name>
<reference evidence="10" key="1">
    <citation type="submission" date="2021-06" db="EMBL/GenBank/DDBJ databases">
        <authorList>
            <person name="Kallberg Y."/>
            <person name="Tangrot J."/>
            <person name="Rosling A."/>
        </authorList>
    </citation>
    <scope>NUCLEOTIDE SEQUENCE</scope>
    <source>
        <strain evidence="10">MT106</strain>
    </source>
</reference>
<dbReference type="GO" id="GO:0003723">
    <property type="term" value="F:RNA binding"/>
    <property type="evidence" value="ECO:0007669"/>
    <property type="project" value="InterPro"/>
</dbReference>
<evidence type="ECO:0000259" key="9">
    <source>
        <dbReference type="PROSITE" id="PS50881"/>
    </source>
</evidence>
<dbReference type="GO" id="GO:0003735">
    <property type="term" value="F:structural constituent of ribosome"/>
    <property type="evidence" value="ECO:0007669"/>
    <property type="project" value="UniProtKB-UniRule"/>
</dbReference>
<evidence type="ECO:0000256" key="5">
    <source>
        <dbReference type="ARBA" id="ARBA00023274"/>
    </source>
</evidence>
<organism evidence="10 11">
    <name type="scientific">Ambispora gerdemannii</name>
    <dbReference type="NCBI Taxonomy" id="144530"/>
    <lineage>
        <taxon>Eukaryota</taxon>
        <taxon>Fungi</taxon>
        <taxon>Fungi incertae sedis</taxon>
        <taxon>Mucoromycota</taxon>
        <taxon>Glomeromycotina</taxon>
        <taxon>Glomeromycetes</taxon>
        <taxon>Archaeosporales</taxon>
        <taxon>Ambisporaceae</taxon>
        <taxon>Ambispora</taxon>
    </lineage>
</organism>
<dbReference type="Pfam" id="PF03719">
    <property type="entry name" value="Ribosomal_S5_C"/>
    <property type="match status" value="1"/>
</dbReference>
<evidence type="ECO:0000313" key="11">
    <source>
        <dbReference type="Proteomes" id="UP000789831"/>
    </source>
</evidence>
<dbReference type="InterPro" id="IPR014721">
    <property type="entry name" value="Ribsml_uS5_D2-typ_fold_subgr"/>
</dbReference>
<dbReference type="FunFam" id="3.30.160.20:FF:000022">
    <property type="entry name" value="28S ribosomal protein S5, mitochondrial"/>
    <property type="match status" value="1"/>
</dbReference>
<evidence type="ECO:0000256" key="7">
    <source>
        <dbReference type="PROSITE-ProRule" id="PRU00268"/>
    </source>
</evidence>
<dbReference type="EMBL" id="CAJVPL010000033">
    <property type="protein sequence ID" value="CAG8436338.1"/>
    <property type="molecule type" value="Genomic_DNA"/>
</dbReference>
<evidence type="ECO:0000256" key="6">
    <source>
        <dbReference type="ARBA" id="ARBA00039335"/>
    </source>
</evidence>
<protein>
    <recommendedName>
        <fullName evidence="6">Small ribosomal subunit protein uS5m</fullName>
    </recommendedName>
</protein>
<evidence type="ECO:0000313" key="10">
    <source>
        <dbReference type="EMBL" id="CAG8436338.1"/>
    </source>
</evidence>
<dbReference type="InterPro" id="IPR013810">
    <property type="entry name" value="Ribosomal_uS5_N"/>
</dbReference>
<proteinExistence type="inferred from homology"/>
<keyword evidence="5 7" id="KW-0687">Ribonucleoprotein</keyword>
<dbReference type="Proteomes" id="UP000789831">
    <property type="component" value="Unassembled WGS sequence"/>
</dbReference>
<dbReference type="SUPFAM" id="SSF54211">
    <property type="entry name" value="Ribosomal protein S5 domain 2-like"/>
    <property type="match status" value="1"/>
</dbReference>
<evidence type="ECO:0000256" key="8">
    <source>
        <dbReference type="RuleBase" id="RU003823"/>
    </source>
</evidence>
<evidence type="ECO:0000256" key="4">
    <source>
        <dbReference type="ARBA" id="ARBA00023128"/>
    </source>
</evidence>
<dbReference type="PANTHER" id="PTHR48277:SF1">
    <property type="entry name" value="MITOCHONDRIAL RIBOSOMAL PROTEIN S5"/>
    <property type="match status" value="1"/>
</dbReference>
<dbReference type="PROSITE" id="PS50881">
    <property type="entry name" value="S5_DSRBD"/>
    <property type="match status" value="1"/>
</dbReference>
<dbReference type="PANTHER" id="PTHR48277">
    <property type="entry name" value="MITOCHONDRIAL RIBOSOMAL PROTEIN S5"/>
    <property type="match status" value="1"/>
</dbReference>
<comment type="caution">
    <text evidence="10">The sequence shown here is derived from an EMBL/GenBank/DDBJ whole genome shotgun (WGS) entry which is preliminary data.</text>
</comment>
<accession>A0A9N8UZW6</accession>
<dbReference type="GO" id="GO:0005763">
    <property type="term" value="C:mitochondrial small ribosomal subunit"/>
    <property type="evidence" value="ECO:0007669"/>
    <property type="project" value="UniProtKB-ARBA"/>
</dbReference>
<dbReference type="GO" id="GO:0006412">
    <property type="term" value="P:translation"/>
    <property type="evidence" value="ECO:0007669"/>
    <property type="project" value="InterPro"/>
</dbReference>
<dbReference type="FunFam" id="3.30.230.10:FF:000041">
    <property type="entry name" value="37S ribosomal protein S5"/>
    <property type="match status" value="1"/>
</dbReference>
<dbReference type="Gene3D" id="3.30.160.20">
    <property type="match status" value="1"/>
</dbReference>
<keyword evidence="11" id="KW-1185">Reference proteome</keyword>
<dbReference type="AlphaFoldDB" id="A0A9N8UZW6"/>
<evidence type="ECO:0000256" key="3">
    <source>
        <dbReference type="ARBA" id="ARBA00022980"/>
    </source>
</evidence>
<evidence type="ECO:0000256" key="2">
    <source>
        <dbReference type="ARBA" id="ARBA00008945"/>
    </source>
</evidence>
<dbReference type="SUPFAM" id="SSF54768">
    <property type="entry name" value="dsRNA-binding domain-like"/>
    <property type="match status" value="1"/>
</dbReference>
<comment type="subcellular location">
    <subcellularLocation>
        <location evidence="1">Mitochondrion</location>
    </subcellularLocation>
</comment>
<feature type="domain" description="S5 DRBM" evidence="9">
    <location>
        <begin position="76"/>
        <end position="139"/>
    </location>
</feature>
<dbReference type="OrthoDB" id="309483at2759"/>
<sequence length="239" mass="26910">MFVSRTLLRRPRLPFLAKDQIPNLDKVHPILDFEGGHFNQKFPITKPEIILNSQLENDNETLSVITGLSVERINKLLKKALIIKRVVHVTGKGKMQLMYSLVVVGNGEGVAGYGEGKHEEVIMSIKKATNVAIKNLHYFERYDERTIYHDIEHKFGASRLKLMARPPGFGLRCNHYVHEICKCVGIHDLTGKVRGSTNGMNVIKATFEALAAQRLPQDIARQRGKKLVDVQHAYYGSAG</sequence>
<gene>
    <name evidence="10" type="ORF">AGERDE_LOCUS643</name>
</gene>
<dbReference type="Gene3D" id="3.30.230.10">
    <property type="match status" value="1"/>
</dbReference>